<reference evidence="4" key="1">
    <citation type="submission" date="2017-02" db="UniProtKB">
        <authorList>
            <consortium name="WormBaseParasite"/>
        </authorList>
    </citation>
    <scope>IDENTIFICATION</scope>
</reference>
<evidence type="ECO:0000313" key="2">
    <source>
        <dbReference type="EMBL" id="VDO36556.1"/>
    </source>
</evidence>
<feature type="region of interest" description="Disordered" evidence="1">
    <location>
        <begin position="21"/>
        <end position="42"/>
    </location>
</feature>
<dbReference type="Proteomes" id="UP000280834">
    <property type="component" value="Unassembled WGS sequence"/>
</dbReference>
<organism evidence="4">
    <name type="scientific">Brugia timori</name>
    <dbReference type="NCBI Taxonomy" id="42155"/>
    <lineage>
        <taxon>Eukaryota</taxon>
        <taxon>Metazoa</taxon>
        <taxon>Ecdysozoa</taxon>
        <taxon>Nematoda</taxon>
        <taxon>Chromadorea</taxon>
        <taxon>Rhabditida</taxon>
        <taxon>Spirurina</taxon>
        <taxon>Spiruromorpha</taxon>
        <taxon>Filarioidea</taxon>
        <taxon>Onchocercidae</taxon>
        <taxon>Brugia</taxon>
    </lineage>
</organism>
<evidence type="ECO:0000313" key="3">
    <source>
        <dbReference type="Proteomes" id="UP000280834"/>
    </source>
</evidence>
<dbReference type="EMBL" id="UZAG01017773">
    <property type="protein sequence ID" value="VDO36556.1"/>
    <property type="molecule type" value="Genomic_DNA"/>
</dbReference>
<dbReference type="AlphaFoldDB" id="A0A0R3QY81"/>
<name>A0A0R3QY81_9BILA</name>
<accession>A0A0R3QY81</accession>
<evidence type="ECO:0000256" key="1">
    <source>
        <dbReference type="SAM" id="MobiDB-lite"/>
    </source>
</evidence>
<feature type="compositionally biased region" description="Basic and acidic residues" evidence="1">
    <location>
        <begin position="31"/>
        <end position="42"/>
    </location>
</feature>
<reference evidence="2 3" key="2">
    <citation type="submission" date="2018-11" db="EMBL/GenBank/DDBJ databases">
        <authorList>
            <consortium name="Pathogen Informatics"/>
        </authorList>
    </citation>
    <scope>NUCLEOTIDE SEQUENCE [LARGE SCALE GENOMIC DNA]</scope>
</reference>
<sequence>MRIIPEWKDYDAEIKALFDIRSKNHTGQTKSGHERTDKHTEL</sequence>
<gene>
    <name evidence="2" type="ORF">BTMF_LOCUS10717</name>
</gene>
<proteinExistence type="predicted"/>
<evidence type="ECO:0000313" key="4">
    <source>
        <dbReference type="WBParaSite" id="BTMF_0001270501-mRNA-1"/>
    </source>
</evidence>
<dbReference type="WBParaSite" id="BTMF_0001270501-mRNA-1">
    <property type="protein sequence ID" value="BTMF_0001270501-mRNA-1"/>
    <property type="gene ID" value="BTMF_0001270501"/>
</dbReference>
<protein>
    <submittedName>
        <fullName evidence="4">Addiction module toxin RelE</fullName>
    </submittedName>
</protein>
<keyword evidence="3" id="KW-1185">Reference proteome</keyword>